<evidence type="ECO:0000256" key="7">
    <source>
        <dbReference type="ARBA" id="ARBA00023136"/>
    </source>
</evidence>
<dbReference type="AlphaFoldDB" id="A0A223EN98"/>
<keyword evidence="4" id="KW-0309">Germination</keyword>
<dbReference type="EMBL" id="CP017704">
    <property type="protein sequence ID" value="ASS96718.1"/>
    <property type="molecule type" value="Genomic_DNA"/>
</dbReference>
<feature type="transmembrane region" description="Helical" evidence="8">
    <location>
        <begin position="40"/>
        <end position="61"/>
    </location>
</feature>
<gene>
    <name evidence="9" type="ORF">BS1321_24130</name>
</gene>
<evidence type="ECO:0000256" key="4">
    <source>
        <dbReference type="ARBA" id="ARBA00022544"/>
    </source>
</evidence>
<dbReference type="PANTHER" id="PTHR34975:SF2">
    <property type="entry name" value="SPORE GERMINATION PROTEIN A2"/>
    <property type="match status" value="1"/>
</dbReference>
<dbReference type="RefSeq" id="WP_063234460.1">
    <property type="nucleotide sequence ID" value="NZ_BCVO01000015.1"/>
</dbReference>
<feature type="transmembrane region" description="Helical" evidence="8">
    <location>
        <begin position="119"/>
        <end position="138"/>
    </location>
</feature>
<evidence type="ECO:0000256" key="2">
    <source>
        <dbReference type="ARBA" id="ARBA00007998"/>
    </source>
</evidence>
<dbReference type="PANTHER" id="PTHR34975">
    <property type="entry name" value="SPORE GERMINATION PROTEIN A2"/>
    <property type="match status" value="1"/>
</dbReference>
<dbReference type="Proteomes" id="UP000214618">
    <property type="component" value="Chromosome"/>
</dbReference>
<organism evidence="9 10">
    <name type="scientific">Peribacillus simplex NBRC 15720 = DSM 1321</name>
    <dbReference type="NCBI Taxonomy" id="1349754"/>
    <lineage>
        <taxon>Bacteria</taxon>
        <taxon>Bacillati</taxon>
        <taxon>Bacillota</taxon>
        <taxon>Bacilli</taxon>
        <taxon>Bacillales</taxon>
        <taxon>Bacillaceae</taxon>
        <taxon>Peribacillus</taxon>
    </lineage>
</organism>
<accession>A0A223EN98</accession>
<keyword evidence="3" id="KW-0813">Transport</keyword>
<reference evidence="9 10" key="1">
    <citation type="submission" date="2016-10" db="EMBL/GenBank/DDBJ databases">
        <title>The whole genome sequencing and assembly of Bacillus simplex DSM 1321 strain.</title>
        <authorList>
            <person name="Park M.-K."/>
            <person name="Lee Y.-J."/>
            <person name="Yi H."/>
            <person name="Bahn Y.-S."/>
            <person name="Kim J.F."/>
            <person name="Lee D.-W."/>
        </authorList>
    </citation>
    <scope>NUCLEOTIDE SEQUENCE [LARGE SCALE GENOMIC DNA]</scope>
    <source>
        <strain evidence="9 10">DSM 1321</strain>
    </source>
</reference>
<evidence type="ECO:0000256" key="1">
    <source>
        <dbReference type="ARBA" id="ARBA00004141"/>
    </source>
</evidence>
<dbReference type="GeneID" id="56475882"/>
<dbReference type="Gene3D" id="1.20.1740.10">
    <property type="entry name" value="Amino acid/polyamine transporter I"/>
    <property type="match status" value="1"/>
</dbReference>
<feature type="transmembrane region" description="Helical" evidence="8">
    <location>
        <begin position="12"/>
        <end position="34"/>
    </location>
</feature>
<comment type="similarity">
    <text evidence="2">Belongs to the amino acid-polyamine-organocation (APC) superfamily. Spore germination protein (SGP) (TC 2.A.3.9) family.</text>
</comment>
<comment type="subcellular location">
    <subcellularLocation>
        <location evidence="1">Membrane</location>
        <topology evidence="1">Multi-pass membrane protein</topology>
    </subcellularLocation>
</comment>
<feature type="transmembrane region" description="Helical" evidence="8">
    <location>
        <begin position="274"/>
        <end position="299"/>
    </location>
</feature>
<dbReference type="OrthoDB" id="2078716at2"/>
<feature type="transmembrane region" description="Helical" evidence="8">
    <location>
        <begin position="147"/>
        <end position="166"/>
    </location>
</feature>
<dbReference type="Pfam" id="PF03845">
    <property type="entry name" value="Spore_permease"/>
    <property type="match status" value="1"/>
</dbReference>
<evidence type="ECO:0000313" key="10">
    <source>
        <dbReference type="Proteomes" id="UP000214618"/>
    </source>
</evidence>
<feature type="transmembrane region" description="Helical" evidence="8">
    <location>
        <begin position="311"/>
        <end position="331"/>
    </location>
</feature>
<name>A0A223EN98_9BACI</name>
<feature type="transmembrane region" description="Helical" evidence="8">
    <location>
        <begin position="222"/>
        <end position="246"/>
    </location>
</feature>
<feature type="transmembrane region" description="Helical" evidence="8">
    <location>
        <begin position="186"/>
        <end position="210"/>
    </location>
</feature>
<feature type="transmembrane region" description="Helical" evidence="8">
    <location>
        <begin position="343"/>
        <end position="362"/>
    </location>
</feature>
<keyword evidence="7 8" id="KW-0472">Membrane</keyword>
<evidence type="ECO:0000313" key="9">
    <source>
        <dbReference type="EMBL" id="ASS96718.1"/>
    </source>
</evidence>
<protein>
    <submittedName>
        <fullName evidence="9">Spore gernimation protein</fullName>
    </submittedName>
</protein>
<dbReference type="GO" id="GO:0009847">
    <property type="term" value="P:spore germination"/>
    <property type="evidence" value="ECO:0007669"/>
    <property type="project" value="InterPro"/>
</dbReference>
<dbReference type="NCBIfam" id="TIGR00912">
    <property type="entry name" value="2A0309"/>
    <property type="match status" value="1"/>
</dbReference>
<evidence type="ECO:0000256" key="3">
    <source>
        <dbReference type="ARBA" id="ARBA00022448"/>
    </source>
</evidence>
<feature type="transmembrane region" description="Helical" evidence="8">
    <location>
        <begin position="81"/>
        <end position="99"/>
    </location>
</feature>
<evidence type="ECO:0000256" key="6">
    <source>
        <dbReference type="ARBA" id="ARBA00022989"/>
    </source>
</evidence>
<dbReference type="InterPro" id="IPR004761">
    <property type="entry name" value="Spore_GerAB"/>
</dbReference>
<proteinExistence type="inferred from homology"/>
<evidence type="ECO:0000256" key="8">
    <source>
        <dbReference type="SAM" id="Phobius"/>
    </source>
</evidence>
<keyword evidence="5 8" id="KW-0812">Transmembrane</keyword>
<sequence length="369" mass="41179">MVKDIKISARQFTILVILFSIGTTILVVPGSLAQEVKQDAWIAAVIGVGIGLLLVALCISLGRMFPTMTLVEINETIFGKWLGKAVSLTFVFFSLYASTELLFYVGNFLTTQIMPDTPIEAIHILFACILIMGIRLGLETLARTGEILFPFIVFLFVILVVSVLLSSDQLKFENIQPVFETELKPMIRAVFLFTSVFSLPLIILLMIFPVSVNQPKVAEKNFFIGILIAGISLIILIALTILILGAENSARQMYPSYALARKLNVGNFLQRIEAIMAIIWLFTIYFKMALYLYASVIGLAQTLKMNNYRPLTLPLVMIVVSLSLIIHPNVAHSTTFDKEVWPLYVSTYGLVLPLLLLAVNAFRKKNKKH</sequence>
<dbReference type="GO" id="GO:0016020">
    <property type="term" value="C:membrane"/>
    <property type="evidence" value="ECO:0007669"/>
    <property type="project" value="UniProtKB-SubCell"/>
</dbReference>
<evidence type="ECO:0000256" key="5">
    <source>
        <dbReference type="ARBA" id="ARBA00022692"/>
    </source>
</evidence>
<keyword evidence="6 8" id="KW-1133">Transmembrane helix</keyword>